<dbReference type="EMBL" id="QXGA01000311">
    <property type="protein sequence ID" value="KAE9148066.1"/>
    <property type="molecule type" value="Genomic_DNA"/>
</dbReference>
<dbReference type="EMBL" id="QXGF01000192">
    <property type="protein sequence ID" value="KAE8944691.1"/>
    <property type="molecule type" value="Genomic_DNA"/>
</dbReference>
<comment type="caution">
    <text evidence="3">The sequence shown here is derived from an EMBL/GenBank/DDBJ whole genome shotgun (WGS) entry which is preliminary data.</text>
</comment>
<evidence type="ECO:0000313" key="8">
    <source>
        <dbReference type="Proteomes" id="UP000429523"/>
    </source>
</evidence>
<feature type="region of interest" description="Disordered" evidence="1">
    <location>
        <begin position="1"/>
        <end position="27"/>
    </location>
</feature>
<dbReference type="AlphaFoldDB" id="A0A6A3SNR3"/>
<evidence type="ECO:0000313" key="5">
    <source>
        <dbReference type="EMBL" id="KAE9219106.1"/>
    </source>
</evidence>
<evidence type="ECO:0000313" key="13">
    <source>
        <dbReference type="Proteomes" id="UP000476176"/>
    </source>
</evidence>
<dbReference type="EMBL" id="QXFZ01000416">
    <property type="protein sequence ID" value="KAE9117308.1"/>
    <property type="molecule type" value="Genomic_DNA"/>
</dbReference>
<evidence type="ECO:0000313" key="12">
    <source>
        <dbReference type="Proteomes" id="UP000441208"/>
    </source>
</evidence>
<dbReference type="EMBL" id="QXGE01000154">
    <property type="protein sequence ID" value="KAE9322341.1"/>
    <property type="molecule type" value="Genomic_DNA"/>
</dbReference>
<evidence type="ECO:0000313" key="7">
    <source>
        <dbReference type="EMBL" id="KAE9322341.1"/>
    </source>
</evidence>
<dbReference type="Proteomes" id="UP000429523">
    <property type="component" value="Unassembled WGS sequence"/>
</dbReference>
<organism evidence="3 12">
    <name type="scientific">Phytophthora fragariae</name>
    <dbReference type="NCBI Taxonomy" id="53985"/>
    <lineage>
        <taxon>Eukaryota</taxon>
        <taxon>Sar</taxon>
        <taxon>Stramenopiles</taxon>
        <taxon>Oomycota</taxon>
        <taxon>Peronosporomycetes</taxon>
        <taxon>Peronosporales</taxon>
        <taxon>Peronosporaceae</taxon>
        <taxon>Phytophthora</taxon>
    </lineage>
</organism>
<dbReference type="Proteomes" id="UP000433483">
    <property type="component" value="Unassembled WGS sequence"/>
</dbReference>
<evidence type="ECO:0000313" key="3">
    <source>
        <dbReference type="EMBL" id="KAE9117308.1"/>
    </source>
</evidence>
<dbReference type="Proteomes" id="UP000440732">
    <property type="component" value="Unassembled WGS sequence"/>
</dbReference>
<proteinExistence type="predicted"/>
<evidence type="ECO:0000256" key="1">
    <source>
        <dbReference type="SAM" id="MobiDB-lite"/>
    </source>
</evidence>
<feature type="compositionally biased region" description="Basic and acidic residues" evidence="1">
    <location>
        <begin position="18"/>
        <end position="27"/>
    </location>
</feature>
<evidence type="ECO:0000313" key="6">
    <source>
        <dbReference type="EMBL" id="KAE9247282.1"/>
    </source>
</evidence>
<gene>
    <name evidence="7" type="ORF">PF001_g4445</name>
    <name evidence="6" type="ORF">PF004_g4394</name>
    <name evidence="5" type="ORF">PF005_g8008</name>
    <name evidence="4" type="ORF">PF006_g7318</name>
    <name evidence="3" type="ORF">PF007_g9332</name>
    <name evidence="2" type="ORF">PF009_g5640</name>
</gene>
<sequence length="259" mass="29410">MGTPTLDAEEEHSGSTVRSEEISEDPDAHVELDDAVSENIDMVLGVQCCEKRCIKNRAEATTTFLTGCMKMSKDCPRPSFITVLATCSGLSEGSQRHRFTGARTRYSHRNQVKRGKFALPAHINTGNMHAQFVDVEAMIAFLSRLAETQPDVVPVRFRYQKSENGTTSRPSTTKEYQLLPVYFTWVVMLGCVEETAELWTSFKKLDHPPSNKEKIHDINTKVLQYVPPDLRSDPLYIEEAVAATKRYRRQRHCRVRSVE</sequence>
<dbReference type="Proteomes" id="UP000437068">
    <property type="component" value="Unassembled WGS sequence"/>
</dbReference>
<keyword evidence="9" id="KW-1185">Reference proteome</keyword>
<dbReference type="EMBL" id="QXGC01000151">
    <property type="protein sequence ID" value="KAE9247282.1"/>
    <property type="molecule type" value="Genomic_DNA"/>
</dbReference>
<protein>
    <submittedName>
        <fullName evidence="3">Uncharacterized protein</fullName>
    </submittedName>
</protein>
<dbReference type="Proteomes" id="UP000476176">
    <property type="component" value="Unassembled WGS sequence"/>
</dbReference>
<evidence type="ECO:0000313" key="4">
    <source>
        <dbReference type="EMBL" id="KAE9148066.1"/>
    </source>
</evidence>
<dbReference type="OrthoDB" id="123382at2759"/>
<reference evidence="8 9" key="1">
    <citation type="submission" date="2018-08" db="EMBL/GenBank/DDBJ databases">
        <title>Genomic investigation of the strawberry pathogen Phytophthora fragariae indicates pathogenicity is determined by transcriptional variation in three key races.</title>
        <authorList>
            <person name="Adams T.M."/>
            <person name="Armitage A.D."/>
            <person name="Sobczyk M.K."/>
            <person name="Bates H.J."/>
            <person name="Dunwell J.M."/>
            <person name="Nellist C.F."/>
            <person name="Harrison R.J."/>
        </authorList>
    </citation>
    <scope>NUCLEOTIDE SEQUENCE [LARGE SCALE GENOMIC DNA]</scope>
    <source>
        <strain evidence="7 10">A4</strain>
        <strain evidence="6 13">BC-23</strain>
        <strain evidence="5 9">NOV-27</strain>
        <strain evidence="4 11">NOV-5</strain>
        <strain evidence="3 12">NOV-71</strain>
        <strain evidence="2 8">NOV-9</strain>
    </source>
</reference>
<evidence type="ECO:0000313" key="2">
    <source>
        <dbReference type="EMBL" id="KAE8944691.1"/>
    </source>
</evidence>
<accession>A0A6A3SNR3</accession>
<dbReference type="Proteomes" id="UP000441208">
    <property type="component" value="Unassembled WGS sequence"/>
</dbReference>
<evidence type="ECO:0000313" key="11">
    <source>
        <dbReference type="Proteomes" id="UP000440732"/>
    </source>
</evidence>
<evidence type="ECO:0000313" key="9">
    <source>
        <dbReference type="Proteomes" id="UP000433483"/>
    </source>
</evidence>
<evidence type="ECO:0000313" key="10">
    <source>
        <dbReference type="Proteomes" id="UP000437068"/>
    </source>
</evidence>
<dbReference type="EMBL" id="QXGB01000331">
    <property type="protein sequence ID" value="KAE9219106.1"/>
    <property type="molecule type" value="Genomic_DNA"/>
</dbReference>
<name>A0A6A3SNR3_9STRA</name>